<evidence type="ECO:0000313" key="3">
    <source>
        <dbReference type="Proteomes" id="UP000008820"/>
    </source>
</evidence>
<dbReference type="Proteomes" id="UP000008820">
    <property type="component" value="Chromosome 3"/>
</dbReference>
<proteinExistence type="predicted"/>
<reference evidence="2" key="2">
    <citation type="submission" date="2020-05" db="UniProtKB">
        <authorList>
            <consortium name="EnsemblMetazoa"/>
        </authorList>
    </citation>
    <scope>IDENTIFICATION</scope>
    <source>
        <strain evidence="2">LVP_AGWG</strain>
    </source>
</reference>
<evidence type="ECO:0000256" key="1">
    <source>
        <dbReference type="ARBA" id="ARBA00022786"/>
    </source>
</evidence>
<dbReference type="Gene3D" id="3.80.10.10">
    <property type="entry name" value="Ribonuclease Inhibitor"/>
    <property type="match status" value="2"/>
</dbReference>
<dbReference type="GO" id="GO:0019005">
    <property type="term" value="C:SCF ubiquitin ligase complex"/>
    <property type="evidence" value="ECO:0007669"/>
    <property type="project" value="TreeGrafter"/>
</dbReference>
<evidence type="ECO:0000313" key="2">
    <source>
        <dbReference type="EnsemblMetazoa" id="AAEL024906-PA"/>
    </source>
</evidence>
<name>A0A6I8U643_AEDAE</name>
<keyword evidence="1" id="KW-0833">Ubl conjugation pathway</keyword>
<dbReference type="Gene3D" id="1.20.1280.50">
    <property type="match status" value="1"/>
</dbReference>
<dbReference type="SUPFAM" id="SSF81383">
    <property type="entry name" value="F-box domain"/>
    <property type="match status" value="1"/>
</dbReference>
<dbReference type="GO" id="GO:0031146">
    <property type="term" value="P:SCF-dependent proteasomal ubiquitin-dependent protein catabolic process"/>
    <property type="evidence" value="ECO:0007669"/>
    <property type="project" value="TreeGrafter"/>
</dbReference>
<dbReference type="PANTHER" id="PTHR13318">
    <property type="entry name" value="PARTNER OF PAIRED, ISOFORM B-RELATED"/>
    <property type="match status" value="1"/>
</dbReference>
<dbReference type="PANTHER" id="PTHR13318:SF193">
    <property type="entry name" value="F-BOX_LRR-REPEAT PROTEIN 16"/>
    <property type="match status" value="1"/>
</dbReference>
<dbReference type="SMART" id="SM00367">
    <property type="entry name" value="LRR_CC"/>
    <property type="match status" value="10"/>
</dbReference>
<accession>A0A6I8U643</accession>
<keyword evidence="3" id="KW-1185">Reference proteome</keyword>
<reference evidence="2 3" key="1">
    <citation type="submission" date="2017-06" db="EMBL/GenBank/DDBJ databases">
        <title>Aedes aegypti genome working group (AGWG) sequencing and assembly.</title>
        <authorList>
            <consortium name="Aedes aegypti Genome Working Group (AGWG)"/>
            <person name="Matthews B.J."/>
        </authorList>
    </citation>
    <scope>NUCLEOTIDE SEQUENCE [LARGE SCALE GENOMIC DNA]</scope>
    <source>
        <strain evidence="2 3">LVP_AGWG</strain>
    </source>
</reference>
<dbReference type="InterPro" id="IPR032675">
    <property type="entry name" value="LRR_dom_sf"/>
</dbReference>
<dbReference type="PROSITE" id="PS50181">
    <property type="entry name" value="FBOX"/>
    <property type="match status" value="1"/>
</dbReference>
<dbReference type="InterPro" id="IPR001810">
    <property type="entry name" value="F-box_dom"/>
</dbReference>
<dbReference type="InParanoid" id="A0A6I8U643"/>
<dbReference type="CDD" id="cd22104">
    <property type="entry name" value="F-box_FBXO33"/>
    <property type="match status" value="1"/>
</dbReference>
<dbReference type="InterPro" id="IPR036047">
    <property type="entry name" value="F-box-like_dom_sf"/>
</dbReference>
<dbReference type="Pfam" id="PF25372">
    <property type="entry name" value="DUF7885"/>
    <property type="match status" value="2"/>
</dbReference>
<dbReference type="AlphaFoldDB" id="A0A6I8U643"/>
<dbReference type="InterPro" id="IPR057207">
    <property type="entry name" value="FBXL15_LRR"/>
</dbReference>
<protein>
    <submittedName>
        <fullName evidence="2">Uncharacterized protein</fullName>
    </submittedName>
</protein>
<sequence length="646" mass="74291">MQMMIESYFNLHYYGYGKEEYYSDFDDDDTESEPEEEKPPEEEQVDREFPFDDDIFYINLKAPRVRTGWDNLPMEILIRIFTFIRPSDRNSAALTCHRWFEALRHPYFVGATCFHFERIEVSDTKSPIQIFLDSFRHFTNIKLTRVQFSGQTEFWSYFGEHIREITFDNCALTKPKLSNILGSMPNLERLNIVDCDELFKSWNPVIFQNISPICKRLKHLGLRKISALNEDHLNYLVAMAPRMSSLEISKCLRNMDAGQRVTILSHILRILNLYKHQMRSVNFSYTMYDDLFLKQFAEIESMSLSNISLSFFQRAPIKDPAIIDILRKHTNLVHLDLTSFLNLTDFALIEIADSMPLLRTLKLNGCWLLTDFGISAIGKLCKLAILDLSDCDRVTDSGFLQAIVGKDRVDMKELYLSMLPGITENVILKICLTLANLTVLDFCGSDCINDTSLQFVFCYLRMVRVLRLNGCVKITDAGLTGMDLQRAAIEIWDEQQTFSIDMLRGLQELQISGCFKVTDISLTHCFKLVELREVNLSHCVNISDEGIIAMAMNCPSLEVVDLSDCFRICDPSIEALTKYLLRLTSMKLVRLPQLTTESIYSILANCKKLRTINLRGCCKIPRSAIDLLGTMKCLRSIPKSEHSALE</sequence>
<dbReference type="Pfam" id="PF12937">
    <property type="entry name" value="F-box-like"/>
    <property type="match status" value="1"/>
</dbReference>
<dbReference type="OrthoDB" id="27842at2759"/>
<gene>
    <name evidence="2" type="primary">110678055</name>
</gene>
<dbReference type="EnsemblMetazoa" id="AAEL024906-RA">
    <property type="protein sequence ID" value="AAEL024906-PA"/>
    <property type="gene ID" value="AAEL024906"/>
</dbReference>
<dbReference type="InterPro" id="IPR006553">
    <property type="entry name" value="Leu-rich_rpt_Cys-con_subtyp"/>
</dbReference>
<dbReference type="SUPFAM" id="SSF52047">
    <property type="entry name" value="RNI-like"/>
    <property type="match status" value="2"/>
</dbReference>
<organism evidence="2 3">
    <name type="scientific">Aedes aegypti</name>
    <name type="common">Yellowfever mosquito</name>
    <name type="synonym">Culex aegypti</name>
    <dbReference type="NCBI Taxonomy" id="7159"/>
    <lineage>
        <taxon>Eukaryota</taxon>
        <taxon>Metazoa</taxon>
        <taxon>Ecdysozoa</taxon>
        <taxon>Arthropoda</taxon>
        <taxon>Hexapoda</taxon>
        <taxon>Insecta</taxon>
        <taxon>Pterygota</taxon>
        <taxon>Neoptera</taxon>
        <taxon>Endopterygota</taxon>
        <taxon>Diptera</taxon>
        <taxon>Nematocera</taxon>
        <taxon>Culicoidea</taxon>
        <taxon>Culicidae</taxon>
        <taxon>Culicinae</taxon>
        <taxon>Aedini</taxon>
        <taxon>Aedes</taxon>
        <taxon>Stegomyia</taxon>
    </lineage>
</organism>